<evidence type="ECO:0000313" key="7">
    <source>
        <dbReference type="Proteomes" id="UP000509510"/>
    </source>
</evidence>
<name>A0A7H8QRD0_TALRU</name>
<dbReference type="OrthoDB" id="10021397at2759"/>
<feature type="transmembrane region" description="Helical" evidence="5">
    <location>
        <begin position="193"/>
        <end position="216"/>
    </location>
</feature>
<dbReference type="Proteomes" id="UP000509510">
    <property type="component" value="Chromosome II"/>
</dbReference>
<reference evidence="7" key="1">
    <citation type="submission" date="2020-06" db="EMBL/GenBank/DDBJ databases">
        <title>A chromosome-scale genome assembly of Talaromyces rugulosus W13939.</title>
        <authorList>
            <person name="Wang B."/>
            <person name="Guo L."/>
            <person name="Ye K."/>
            <person name="Wang L."/>
        </authorList>
    </citation>
    <scope>NUCLEOTIDE SEQUENCE [LARGE SCALE GENOMIC DNA]</scope>
    <source>
        <strain evidence="7">W13939</strain>
    </source>
</reference>
<keyword evidence="4 5" id="KW-0472">Membrane</keyword>
<dbReference type="Gene3D" id="1.20.1250.20">
    <property type="entry name" value="MFS general substrate transporter like domains"/>
    <property type="match status" value="1"/>
</dbReference>
<evidence type="ECO:0000256" key="1">
    <source>
        <dbReference type="ARBA" id="ARBA00004141"/>
    </source>
</evidence>
<dbReference type="GeneID" id="55990616"/>
<sequence length="304" mass="33119">MPKHKKHAKKISTLYQSLANIDYIDGRTIACLVIGIALSLSFMLVEWWKGDYATVPPKVIKDRVVILSSVFTATLDGAYFVVTYQVPIWFQVIEDLSASNSGYHIILLLACCVMGAMAGTTLTGKLRYYHPFMILGAVLLTVGSGVLTRLHPGYDLPTWVTSEILCGAGTGLATALPLLAVQDVLPPSEVSMGYAVVLSVGYLGSSIALAISQAIFVSQLKLDLDQKLPQIDPDIIVHAGATDLRSVIPPDLYQETVEIYNIALNKGWYVSVALAGISVLLALCFPWKKMDMKDKKRDDVEPSE</sequence>
<feature type="transmembrane region" description="Helical" evidence="5">
    <location>
        <begin position="268"/>
        <end position="287"/>
    </location>
</feature>
<dbReference type="GO" id="GO:0022857">
    <property type="term" value="F:transmembrane transporter activity"/>
    <property type="evidence" value="ECO:0007669"/>
    <property type="project" value="TreeGrafter"/>
</dbReference>
<dbReference type="SUPFAM" id="SSF103473">
    <property type="entry name" value="MFS general substrate transporter"/>
    <property type="match status" value="1"/>
</dbReference>
<keyword evidence="2 5" id="KW-0812">Transmembrane</keyword>
<evidence type="ECO:0000256" key="3">
    <source>
        <dbReference type="ARBA" id="ARBA00022989"/>
    </source>
</evidence>
<evidence type="ECO:0000313" key="6">
    <source>
        <dbReference type="EMBL" id="QKX56011.1"/>
    </source>
</evidence>
<dbReference type="AlphaFoldDB" id="A0A7H8QRD0"/>
<comment type="subcellular location">
    <subcellularLocation>
        <location evidence="1">Membrane</location>
        <topology evidence="1">Multi-pass membrane protein</topology>
    </subcellularLocation>
</comment>
<keyword evidence="3 5" id="KW-1133">Transmembrane helix</keyword>
<feature type="transmembrane region" description="Helical" evidence="5">
    <location>
        <begin position="102"/>
        <end position="122"/>
    </location>
</feature>
<dbReference type="InterPro" id="IPR036259">
    <property type="entry name" value="MFS_trans_sf"/>
</dbReference>
<evidence type="ECO:0000256" key="5">
    <source>
        <dbReference type="SAM" id="Phobius"/>
    </source>
</evidence>
<protein>
    <recommendedName>
        <fullName evidence="8">Major facilitator superfamily (MFS) profile domain-containing protein</fullName>
    </recommendedName>
</protein>
<dbReference type="EMBL" id="CP055899">
    <property type="protein sequence ID" value="QKX56011.1"/>
    <property type="molecule type" value="Genomic_DNA"/>
</dbReference>
<feature type="transmembrane region" description="Helical" evidence="5">
    <location>
        <begin position="24"/>
        <end position="44"/>
    </location>
</feature>
<evidence type="ECO:0008006" key="8">
    <source>
        <dbReference type="Google" id="ProtNLM"/>
    </source>
</evidence>
<organism evidence="6 7">
    <name type="scientific">Talaromyces rugulosus</name>
    <name type="common">Penicillium rugulosum</name>
    <dbReference type="NCBI Taxonomy" id="121627"/>
    <lineage>
        <taxon>Eukaryota</taxon>
        <taxon>Fungi</taxon>
        <taxon>Dikarya</taxon>
        <taxon>Ascomycota</taxon>
        <taxon>Pezizomycotina</taxon>
        <taxon>Eurotiomycetes</taxon>
        <taxon>Eurotiomycetidae</taxon>
        <taxon>Eurotiales</taxon>
        <taxon>Trichocomaceae</taxon>
        <taxon>Talaromyces</taxon>
        <taxon>Talaromyces sect. Islandici</taxon>
    </lineage>
</organism>
<gene>
    <name evidence="6" type="ORF">TRUGW13939_03110</name>
</gene>
<dbReference type="KEGG" id="trg:TRUGW13939_03110"/>
<dbReference type="GO" id="GO:0005886">
    <property type="term" value="C:plasma membrane"/>
    <property type="evidence" value="ECO:0007669"/>
    <property type="project" value="TreeGrafter"/>
</dbReference>
<feature type="transmembrane region" description="Helical" evidence="5">
    <location>
        <begin position="129"/>
        <end position="147"/>
    </location>
</feature>
<feature type="transmembrane region" description="Helical" evidence="5">
    <location>
        <begin position="64"/>
        <end position="82"/>
    </location>
</feature>
<feature type="transmembrane region" description="Helical" evidence="5">
    <location>
        <begin position="159"/>
        <end position="181"/>
    </location>
</feature>
<evidence type="ECO:0000256" key="2">
    <source>
        <dbReference type="ARBA" id="ARBA00022692"/>
    </source>
</evidence>
<dbReference type="PANTHER" id="PTHR23501:SF199">
    <property type="entry name" value="MFS EFFLUX TRANSPORTER INPD-RELATED"/>
    <property type="match status" value="1"/>
</dbReference>
<keyword evidence="7" id="KW-1185">Reference proteome</keyword>
<dbReference type="PANTHER" id="PTHR23501">
    <property type="entry name" value="MAJOR FACILITATOR SUPERFAMILY"/>
    <property type="match status" value="1"/>
</dbReference>
<accession>A0A7H8QRD0</accession>
<proteinExistence type="predicted"/>
<evidence type="ECO:0000256" key="4">
    <source>
        <dbReference type="ARBA" id="ARBA00023136"/>
    </source>
</evidence>
<dbReference type="RefSeq" id="XP_035342189.1">
    <property type="nucleotide sequence ID" value="XM_035486296.1"/>
</dbReference>